<organism evidence="1 2">
    <name type="scientific">Marmoricola endophyticus</name>
    <dbReference type="NCBI Taxonomy" id="2040280"/>
    <lineage>
        <taxon>Bacteria</taxon>
        <taxon>Bacillati</taxon>
        <taxon>Actinomycetota</taxon>
        <taxon>Actinomycetes</taxon>
        <taxon>Propionibacteriales</taxon>
        <taxon>Nocardioidaceae</taxon>
        <taxon>Marmoricola</taxon>
    </lineage>
</organism>
<reference evidence="1" key="2">
    <citation type="submission" date="2020-09" db="EMBL/GenBank/DDBJ databases">
        <authorList>
            <person name="Sun Q."/>
            <person name="Zhou Y."/>
        </authorList>
    </citation>
    <scope>NUCLEOTIDE SEQUENCE</scope>
    <source>
        <strain evidence="1">CGMCC 1.16067</strain>
    </source>
</reference>
<evidence type="ECO:0000313" key="1">
    <source>
        <dbReference type="EMBL" id="GGF56535.1"/>
    </source>
</evidence>
<protein>
    <submittedName>
        <fullName evidence="1">Uncharacterized protein</fullName>
    </submittedName>
</protein>
<sequence length="179" mass="19494">MTQPTTAATTTQTVAPWQRPGVAAVARLTPTDRPGVDGALALATAPTRHRSGAPVRAGRPDLRLLDGGQARTRAWTLRFVQVLVEVLGGDRGPQQLLRCTSPEVYLDLSRRSEVLNRVASPVQRRRRVRAQVRSVHVAMPTPYVAEICARVEQGGRSRALAGRLELAEGRWTCTALEFG</sequence>
<proteinExistence type="predicted"/>
<name>A0A917FA03_9ACTN</name>
<dbReference type="Pfam" id="PF20060">
    <property type="entry name" value="DUF6459"/>
    <property type="match status" value="1"/>
</dbReference>
<dbReference type="Proteomes" id="UP000649179">
    <property type="component" value="Unassembled WGS sequence"/>
</dbReference>
<dbReference type="InterPro" id="IPR045596">
    <property type="entry name" value="DUF6459"/>
</dbReference>
<evidence type="ECO:0000313" key="2">
    <source>
        <dbReference type="Proteomes" id="UP000649179"/>
    </source>
</evidence>
<keyword evidence="2" id="KW-1185">Reference proteome</keyword>
<accession>A0A917FA03</accession>
<gene>
    <name evidence="1" type="ORF">GCM10011519_33120</name>
</gene>
<dbReference type="EMBL" id="BMKQ01000001">
    <property type="protein sequence ID" value="GGF56535.1"/>
    <property type="molecule type" value="Genomic_DNA"/>
</dbReference>
<reference evidence="1" key="1">
    <citation type="journal article" date="2014" name="Int. J. Syst. Evol. Microbiol.">
        <title>Complete genome sequence of Corynebacterium casei LMG S-19264T (=DSM 44701T), isolated from a smear-ripened cheese.</title>
        <authorList>
            <consortium name="US DOE Joint Genome Institute (JGI-PGF)"/>
            <person name="Walter F."/>
            <person name="Albersmeier A."/>
            <person name="Kalinowski J."/>
            <person name="Ruckert C."/>
        </authorList>
    </citation>
    <scope>NUCLEOTIDE SEQUENCE</scope>
    <source>
        <strain evidence="1">CGMCC 1.16067</strain>
    </source>
</reference>
<dbReference type="AlphaFoldDB" id="A0A917FA03"/>
<dbReference type="RefSeq" id="WP_188780773.1">
    <property type="nucleotide sequence ID" value="NZ_BMKQ01000001.1"/>
</dbReference>
<comment type="caution">
    <text evidence="1">The sequence shown here is derived from an EMBL/GenBank/DDBJ whole genome shotgun (WGS) entry which is preliminary data.</text>
</comment>